<evidence type="ECO:0000313" key="3">
    <source>
        <dbReference type="EMBL" id="TDK45418.1"/>
    </source>
</evidence>
<organism evidence="3 4">
    <name type="scientific">Algoriphagus formosus</name>
    <dbReference type="NCBI Taxonomy" id="2007308"/>
    <lineage>
        <taxon>Bacteria</taxon>
        <taxon>Pseudomonadati</taxon>
        <taxon>Bacteroidota</taxon>
        <taxon>Cytophagia</taxon>
        <taxon>Cytophagales</taxon>
        <taxon>Cyclobacteriaceae</taxon>
        <taxon>Algoriphagus</taxon>
    </lineage>
</organism>
<evidence type="ECO:0000313" key="4">
    <source>
        <dbReference type="Proteomes" id="UP000295438"/>
    </source>
</evidence>
<protein>
    <submittedName>
        <fullName evidence="3">DUF2092 domain-containing protein</fullName>
    </submittedName>
</protein>
<name>A0A4R5V0Y2_9BACT</name>
<keyword evidence="1 2" id="KW-0732">Signal</keyword>
<evidence type="ECO:0000256" key="2">
    <source>
        <dbReference type="SAM" id="SignalP"/>
    </source>
</evidence>
<gene>
    <name evidence="3" type="ORF">E1898_07960</name>
</gene>
<dbReference type="RefSeq" id="WP_133390485.1">
    <property type="nucleotide sequence ID" value="NZ_SMUW01000032.1"/>
</dbReference>
<dbReference type="Pfam" id="PF09865">
    <property type="entry name" value="DUF2092"/>
    <property type="match status" value="1"/>
</dbReference>
<dbReference type="Gene3D" id="2.50.20.10">
    <property type="entry name" value="Lipoprotein localisation LolA/LolB/LppX"/>
    <property type="match status" value="1"/>
</dbReference>
<reference evidence="3 4" key="1">
    <citation type="submission" date="2019-03" db="EMBL/GenBank/DDBJ databases">
        <title>Algoriphagus aquimaris sp. nov., isolated form marine sediment in Pohang, Korea.</title>
        <authorList>
            <person name="Kim J."/>
            <person name="Yoon S.-H."/>
            <person name="Lee S.-S."/>
        </authorList>
    </citation>
    <scope>NUCLEOTIDE SEQUENCE [LARGE SCALE GENOMIC DNA]</scope>
    <source>
        <strain evidence="3 4">F21</strain>
    </source>
</reference>
<dbReference type="InterPro" id="IPR019207">
    <property type="entry name" value="DUF2092"/>
</dbReference>
<dbReference type="SUPFAM" id="SSF89392">
    <property type="entry name" value="Prokaryotic lipoproteins and lipoprotein localization factors"/>
    <property type="match status" value="1"/>
</dbReference>
<dbReference type="AlphaFoldDB" id="A0A4R5V0Y2"/>
<dbReference type="EMBL" id="SMUW01000032">
    <property type="protein sequence ID" value="TDK45418.1"/>
    <property type="molecule type" value="Genomic_DNA"/>
</dbReference>
<proteinExistence type="predicted"/>
<comment type="caution">
    <text evidence="3">The sequence shown here is derived from an EMBL/GenBank/DDBJ whole genome shotgun (WGS) entry which is preliminary data.</text>
</comment>
<sequence>MKKTIFLLLAIIGSTLSSKAQDVYHDSTALLILDKVGEYFGELNSLKFTTKTSEDVGFRNDFFIKEFRTGEFILQGSNKLAAKVIARGKPQFYYYNGSQVVYYSLEDNYYAASEAPSTTLDLFESLYTDFGVQLVATDFLYPDFTAHLTETMDYIEYLGEAEIEGHKSFHIGAANSEMTFQIWISQEIESRPYKILVTFLAEPYAHQVEVTFDNWEINMNYPESIFEFLPPPNSKQITWTKKD</sequence>
<accession>A0A4R5V0Y2</accession>
<dbReference type="InterPro" id="IPR029046">
    <property type="entry name" value="LolA/LolB/LppX"/>
</dbReference>
<feature type="signal peptide" evidence="2">
    <location>
        <begin position="1"/>
        <end position="20"/>
    </location>
</feature>
<keyword evidence="4" id="KW-1185">Reference proteome</keyword>
<feature type="chain" id="PRO_5021019796" evidence="2">
    <location>
        <begin position="21"/>
        <end position="243"/>
    </location>
</feature>
<dbReference type="Proteomes" id="UP000295438">
    <property type="component" value="Unassembled WGS sequence"/>
</dbReference>
<evidence type="ECO:0000256" key="1">
    <source>
        <dbReference type="ARBA" id="ARBA00022729"/>
    </source>
</evidence>